<gene>
    <name evidence="1" type="ORF">XENOCAPTIV_008961</name>
</gene>
<evidence type="ECO:0000313" key="2">
    <source>
        <dbReference type="Proteomes" id="UP001434883"/>
    </source>
</evidence>
<name>A0ABV0QHB1_9TELE</name>
<comment type="caution">
    <text evidence="1">The sequence shown here is derived from an EMBL/GenBank/DDBJ whole genome shotgun (WGS) entry which is preliminary data.</text>
</comment>
<dbReference type="Proteomes" id="UP001434883">
    <property type="component" value="Unassembled WGS sequence"/>
</dbReference>
<dbReference type="EMBL" id="JAHRIN010010467">
    <property type="protein sequence ID" value="MEQ2195199.1"/>
    <property type="molecule type" value="Genomic_DNA"/>
</dbReference>
<reference evidence="1 2" key="1">
    <citation type="submission" date="2021-06" db="EMBL/GenBank/DDBJ databases">
        <authorList>
            <person name="Palmer J.M."/>
        </authorList>
    </citation>
    <scope>NUCLEOTIDE SEQUENCE [LARGE SCALE GENOMIC DNA]</scope>
    <source>
        <strain evidence="1 2">XC_2019</strain>
        <tissue evidence="1">Muscle</tissue>
    </source>
</reference>
<proteinExistence type="predicted"/>
<evidence type="ECO:0000313" key="1">
    <source>
        <dbReference type="EMBL" id="MEQ2195199.1"/>
    </source>
</evidence>
<organism evidence="1 2">
    <name type="scientific">Xenoophorus captivus</name>
    <dbReference type="NCBI Taxonomy" id="1517983"/>
    <lineage>
        <taxon>Eukaryota</taxon>
        <taxon>Metazoa</taxon>
        <taxon>Chordata</taxon>
        <taxon>Craniata</taxon>
        <taxon>Vertebrata</taxon>
        <taxon>Euteleostomi</taxon>
        <taxon>Actinopterygii</taxon>
        <taxon>Neopterygii</taxon>
        <taxon>Teleostei</taxon>
        <taxon>Neoteleostei</taxon>
        <taxon>Acanthomorphata</taxon>
        <taxon>Ovalentaria</taxon>
        <taxon>Atherinomorphae</taxon>
        <taxon>Cyprinodontiformes</taxon>
        <taxon>Goodeidae</taxon>
        <taxon>Xenoophorus</taxon>
    </lineage>
</organism>
<protein>
    <submittedName>
        <fullName evidence="1">Uncharacterized protein</fullName>
    </submittedName>
</protein>
<sequence length="106" mass="11701">MRGKNFTVYCTININSILNLYTKSTIRRRASFTQEPPLLVFIILPDVSPSLRRYVNAALLPSFVNAASTVKVIHGNRGAATNRRACPTLSLQVPHTDPPVSAHSVR</sequence>
<accession>A0ABV0QHB1</accession>
<keyword evidence="2" id="KW-1185">Reference proteome</keyword>